<sequence length="560" mass="64378">MSLPFSTLEMGEGFASSTPLRSRPLAGTSGLLWPSDATNNPPPPPRKDKGKGPENHFRDPAEEEMSDSDETQNNPPRNNTPRQQPTGYGIHNTENNQENMYHPHFQQQQQQPQIPVQQPQPIYVYTQPEHSNKPNIIRNKEGLYYDGSQFMKFLHWFERVAYGYGATDCEKAIQIPRFIQTEELKCELEEMEGYEEYDWTKLRADMVKTWGELDNTIIFTTEDLIKLAKQQSKSGISTHQEYKEYLGKFTKFLKYLVKNKHVSKKDKAGGLFLSAFPMENQRSVKRILVRKDQLPKSKDGSNKAPKWEDLIAAADTEVRVDDSVYTNFSSFSESNRTMQKELDHKKGDGKRREQMLKETPNEKIVDQKFQDMQQELAALKNQFRSSLPTNYNRQGPSDKQDFYRGHSTARCPEYLKDEEQGLVKQNGKDWFLPDGQHIPWIPSRPIRSVVAGASADPNMQEAIQRLAKSQQEGNGNTPTMKASVQTIHWSTPTLGADNFIKVHPITRSEAQKGRRGVRIQEPEREAMDIDHEEEELDNTPKDTPKRHLRKFGAESGYQQS</sequence>
<dbReference type="STRING" id="630390.A0A180GAD9"/>
<feature type="compositionally biased region" description="Basic and acidic residues" evidence="1">
    <location>
        <begin position="45"/>
        <end position="60"/>
    </location>
</feature>
<dbReference type="VEuPathDB" id="FungiDB:PTTG_28695"/>
<feature type="compositionally biased region" description="Low complexity" evidence="1">
    <location>
        <begin position="71"/>
        <end position="86"/>
    </location>
</feature>
<reference evidence="3" key="4">
    <citation type="submission" date="2025-05" db="UniProtKB">
        <authorList>
            <consortium name="EnsemblFungi"/>
        </authorList>
    </citation>
    <scope>IDENTIFICATION</scope>
    <source>
        <strain evidence="3">isolate 1-1 / race 1 (BBBD)</strain>
    </source>
</reference>
<reference evidence="2" key="2">
    <citation type="submission" date="2016-05" db="EMBL/GenBank/DDBJ databases">
        <title>Comparative analysis highlights variable genome content of wheat rusts and divergence of the mating loci.</title>
        <authorList>
            <person name="Cuomo C.A."/>
            <person name="Bakkeren G."/>
            <person name="Szabo L."/>
            <person name="Khalil H."/>
            <person name="Joly D."/>
            <person name="Goldberg J."/>
            <person name="Young S."/>
            <person name="Zeng Q."/>
            <person name="Fellers J."/>
        </authorList>
    </citation>
    <scope>NUCLEOTIDE SEQUENCE [LARGE SCALE GENOMIC DNA]</scope>
    <source>
        <strain evidence="2">1-1 BBBD Race 1</strain>
    </source>
</reference>
<reference evidence="2" key="1">
    <citation type="submission" date="2009-11" db="EMBL/GenBank/DDBJ databases">
        <authorList>
            <consortium name="The Broad Institute Genome Sequencing Platform"/>
            <person name="Ward D."/>
            <person name="Feldgarden M."/>
            <person name="Earl A."/>
            <person name="Young S.K."/>
            <person name="Zeng Q."/>
            <person name="Koehrsen M."/>
            <person name="Alvarado L."/>
            <person name="Berlin A."/>
            <person name="Bochicchio J."/>
            <person name="Borenstein D."/>
            <person name="Chapman S.B."/>
            <person name="Chen Z."/>
            <person name="Engels R."/>
            <person name="Freedman E."/>
            <person name="Gellesch M."/>
            <person name="Goldberg J."/>
            <person name="Griggs A."/>
            <person name="Gujja S."/>
            <person name="Heilman E."/>
            <person name="Heiman D."/>
            <person name="Hepburn T."/>
            <person name="Howarth C."/>
            <person name="Jen D."/>
            <person name="Larson L."/>
            <person name="Lewis B."/>
            <person name="Mehta T."/>
            <person name="Park D."/>
            <person name="Pearson M."/>
            <person name="Roberts A."/>
            <person name="Saif S."/>
            <person name="Shea T."/>
            <person name="Shenoy N."/>
            <person name="Sisk P."/>
            <person name="Stolte C."/>
            <person name="Sykes S."/>
            <person name="Thomson T."/>
            <person name="Walk T."/>
            <person name="White J."/>
            <person name="Yandava C."/>
            <person name="Izard J."/>
            <person name="Baranova O.V."/>
            <person name="Blanton J.M."/>
            <person name="Tanner A.C."/>
            <person name="Dewhirst F.E."/>
            <person name="Haas B."/>
            <person name="Nusbaum C."/>
            <person name="Birren B."/>
        </authorList>
    </citation>
    <scope>NUCLEOTIDE SEQUENCE [LARGE SCALE GENOMIC DNA]</scope>
    <source>
        <strain evidence="2">1-1 BBBD Race 1</strain>
    </source>
</reference>
<feature type="region of interest" description="Disordered" evidence="1">
    <location>
        <begin position="1"/>
        <end position="96"/>
    </location>
</feature>
<feature type="compositionally biased region" description="Basic and acidic residues" evidence="1">
    <location>
        <begin position="518"/>
        <end position="529"/>
    </location>
</feature>
<gene>
    <name evidence="2" type="ORF">PTTG_28695</name>
</gene>
<evidence type="ECO:0000313" key="2">
    <source>
        <dbReference type="EMBL" id="OAV89448.1"/>
    </source>
</evidence>
<dbReference type="Proteomes" id="UP000005240">
    <property type="component" value="Unassembled WGS sequence"/>
</dbReference>
<keyword evidence="4" id="KW-1185">Reference proteome</keyword>
<proteinExistence type="predicted"/>
<feature type="region of interest" description="Disordered" evidence="1">
    <location>
        <begin position="505"/>
        <end position="560"/>
    </location>
</feature>
<protein>
    <submittedName>
        <fullName evidence="2 3">Uncharacterized protein</fullName>
    </submittedName>
</protein>
<dbReference type="AlphaFoldDB" id="A0A180GAD9"/>
<dbReference type="PANTHER" id="PTHR33246">
    <property type="entry name" value="CCHC-TYPE DOMAIN-CONTAINING PROTEIN"/>
    <property type="match status" value="1"/>
</dbReference>
<reference evidence="3 4" key="3">
    <citation type="journal article" date="2017" name="G3 (Bethesda)">
        <title>Comparative analysis highlights variable genome content of wheat rusts and divergence of the mating loci.</title>
        <authorList>
            <person name="Cuomo C.A."/>
            <person name="Bakkeren G."/>
            <person name="Khalil H.B."/>
            <person name="Panwar V."/>
            <person name="Joly D."/>
            <person name="Linning R."/>
            <person name="Sakthikumar S."/>
            <person name="Song X."/>
            <person name="Adiconis X."/>
            <person name="Fan L."/>
            <person name="Goldberg J.M."/>
            <person name="Levin J.Z."/>
            <person name="Young S."/>
            <person name="Zeng Q."/>
            <person name="Anikster Y."/>
            <person name="Bruce M."/>
            <person name="Wang M."/>
            <person name="Yin C."/>
            <person name="McCallum B."/>
            <person name="Szabo L.J."/>
            <person name="Hulbert S."/>
            <person name="Chen X."/>
            <person name="Fellers J.P."/>
        </authorList>
    </citation>
    <scope>NUCLEOTIDE SEQUENCE</scope>
    <source>
        <strain evidence="4">Isolate 1-1 / race 1 (BBBD)</strain>
        <strain evidence="3">isolate 1-1 / race 1 (BBBD)</strain>
    </source>
</reference>
<dbReference type="PANTHER" id="PTHR33246:SF51">
    <property type="entry name" value="MYB_SANT-LIKE DOMAIN-CONTAINING PROTEIN"/>
    <property type="match status" value="1"/>
</dbReference>
<dbReference type="EnsemblFungi" id="PTTG_28695-t43_1">
    <property type="protein sequence ID" value="PTTG_28695-t43_1-p1"/>
    <property type="gene ID" value="PTTG_28695"/>
</dbReference>
<dbReference type="EMBL" id="ADAS02000128">
    <property type="protein sequence ID" value="OAV89448.1"/>
    <property type="molecule type" value="Genomic_DNA"/>
</dbReference>
<evidence type="ECO:0000256" key="1">
    <source>
        <dbReference type="SAM" id="MobiDB-lite"/>
    </source>
</evidence>
<feature type="compositionally biased region" description="Acidic residues" evidence="1">
    <location>
        <begin position="61"/>
        <end position="70"/>
    </location>
</feature>
<accession>A0A180GAD9</accession>
<organism evidence="2">
    <name type="scientific">Puccinia triticina (isolate 1-1 / race 1 (BBBD))</name>
    <name type="common">Brown leaf rust fungus</name>
    <dbReference type="NCBI Taxonomy" id="630390"/>
    <lineage>
        <taxon>Eukaryota</taxon>
        <taxon>Fungi</taxon>
        <taxon>Dikarya</taxon>
        <taxon>Basidiomycota</taxon>
        <taxon>Pucciniomycotina</taxon>
        <taxon>Pucciniomycetes</taxon>
        <taxon>Pucciniales</taxon>
        <taxon>Pucciniaceae</taxon>
        <taxon>Puccinia</taxon>
    </lineage>
</organism>
<name>A0A180GAD9_PUCT1</name>
<evidence type="ECO:0000313" key="3">
    <source>
        <dbReference type="EnsemblFungi" id="PTTG_28695-t43_1-p1"/>
    </source>
</evidence>
<evidence type="ECO:0000313" key="4">
    <source>
        <dbReference type="Proteomes" id="UP000005240"/>
    </source>
</evidence>